<name>A0ABY5ZGA8_9BACT</name>
<dbReference type="InterPro" id="IPR001789">
    <property type="entry name" value="Sig_transdc_resp-reg_receiver"/>
</dbReference>
<evidence type="ECO:0000256" key="2">
    <source>
        <dbReference type="PROSITE-ProRule" id="PRU00169"/>
    </source>
</evidence>
<evidence type="ECO:0000313" key="5">
    <source>
        <dbReference type="EMBL" id="UWZ78108.1"/>
    </source>
</evidence>
<feature type="modified residue" description="4-aspartylphosphate" evidence="2">
    <location>
        <position position="54"/>
    </location>
</feature>
<evidence type="ECO:0000256" key="1">
    <source>
        <dbReference type="ARBA" id="ARBA00022553"/>
    </source>
</evidence>
<dbReference type="InterPro" id="IPR011006">
    <property type="entry name" value="CheY-like_superfamily"/>
</dbReference>
<keyword evidence="6" id="KW-1185">Reference proteome</keyword>
<dbReference type="SUPFAM" id="SSF52172">
    <property type="entry name" value="CheY-like"/>
    <property type="match status" value="1"/>
</dbReference>
<keyword evidence="1 2" id="KW-0597">Phosphoprotein</keyword>
<dbReference type="SMART" id="SM00448">
    <property type="entry name" value="REC"/>
    <property type="match status" value="1"/>
</dbReference>
<dbReference type="PROSITE" id="PS50887">
    <property type="entry name" value="GGDEF"/>
    <property type="match status" value="1"/>
</dbReference>
<dbReference type="Gene3D" id="3.30.70.270">
    <property type="match status" value="1"/>
</dbReference>
<feature type="domain" description="Response regulatory" evidence="3">
    <location>
        <begin position="5"/>
        <end position="119"/>
    </location>
</feature>
<feature type="domain" description="GGDEF" evidence="4">
    <location>
        <begin position="318"/>
        <end position="448"/>
    </location>
</feature>
<dbReference type="Pfam" id="PF00990">
    <property type="entry name" value="GGDEF"/>
    <property type="match status" value="1"/>
</dbReference>
<organism evidence="5 6">
    <name type="scientific">Geoalkalibacter halelectricus</name>
    <dbReference type="NCBI Taxonomy" id="2847045"/>
    <lineage>
        <taxon>Bacteria</taxon>
        <taxon>Pseudomonadati</taxon>
        <taxon>Thermodesulfobacteriota</taxon>
        <taxon>Desulfuromonadia</taxon>
        <taxon>Desulfuromonadales</taxon>
        <taxon>Geoalkalibacteraceae</taxon>
        <taxon>Geoalkalibacter</taxon>
    </lineage>
</organism>
<gene>
    <name evidence="5" type="ORF">L9S41_10395</name>
</gene>
<dbReference type="InterPro" id="IPR000160">
    <property type="entry name" value="GGDEF_dom"/>
</dbReference>
<evidence type="ECO:0000259" key="4">
    <source>
        <dbReference type="PROSITE" id="PS50887"/>
    </source>
</evidence>
<dbReference type="PANTHER" id="PTHR44591:SF3">
    <property type="entry name" value="RESPONSE REGULATORY DOMAIN-CONTAINING PROTEIN"/>
    <property type="match status" value="1"/>
</dbReference>
<dbReference type="Pfam" id="PF00072">
    <property type="entry name" value="Response_reg"/>
    <property type="match status" value="1"/>
</dbReference>
<reference evidence="5" key="1">
    <citation type="journal article" date="2022" name="Environ. Microbiol.">
        <title>Geoalkalibacter halelectricus SAP #1 sp. nov. possessing extracellular electron transfer and mineral#reducing capabilities from a haloalkaline environment.</title>
        <authorList>
            <person name="Yadav S."/>
            <person name="Singh R."/>
            <person name="Sundharam S.S."/>
            <person name="Chaudhary S."/>
            <person name="Krishnamurthi S."/>
            <person name="Patil S.A."/>
        </authorList>
    </citation>
    <scope>NUCLEOTIDE SEQUENCE</scope>
    <source>
        <strain evidence="5">SAP-1</strain>
    </source>
</reference>
<sequence>MAKGRILAIDDEKFFRELYRDILAREGYVVRTAGSGEEALDILRREDFDLVISDLGLTGMDGVETSRAIKRFNPEQEIIVVSALADVPTAVAAMKAGVTDYVCKPINPDEFLLLVNKTLFRRAQHLEHRKLLSENLEYVSIVATYQKCRAFLHVHDLDRLGDLILDTLMELLRAEGGALWLAGFDGSYFRRRCRRGLARVLPEEETLHLGDDQHPLPEGDEPVLLKGDDRLWVPLRHERETLALMRIEAPVGRAVFNRGDLKIAAAAAEFAASALHNVLRQRVLEQASLRMPRAEAYTMAFFRDHMDKELSKARRYGRNLALIRLRVENYTELHHHFRSRELDAAMSAVIEAINSILRDADIMAMAAADDFYILLPETDYWGSLITQKRIRKALRGKLMLSDLKKTFPIRAHMRSAAFPLDGTSFEQLNGHAEDRLTRLQSSLYLKESWDNTSFWGVVGKILGKTEDYHFSRDGLEVAPGLHAFGEPLKSCYVRMPEDNIDLIHRAFLREVVESIRVRGVIFRGCADFDQVHAALPNLDQVEKSATSLFLLGGGGRVHWDYQRTVPIFIAEEPFGKVPFLLYLNEDSAYALFVRRRGRELVGFHTCDFYFVENMIAKLQEQYQLQVQI</sequence>
<dbReference type="Gene3D" id="3.40.50.2300">
    <property type="match status" value="1"/>
</dbReference>
<evidence type="ECO:0000313" key="6">
    <source>
        <dbReference type="Proteomes" id="UP001060414"/>
    </source>
</evidence>
<dbReference type="InterPro" id="IPR043128">
    <property type="entry name" value="Rev_trsase/Diguanyl_cyclase"/>
</dbReference>
<accession>A0ABY5ZGA8</accession>
<dbReference type="PROSITE" id="PS50110">
    <property type="entry name" value="RESPONSE_REGULATORY"/>
    <property type="match status" value="1"/>
</dbReference>
<dbReference type="Gene3D" id="3.30.450.40">
    <property type="match status" value="1"/>
</dbReference>
<dbReference type="SUPFAM" id="SSF55073">
    <property type="entry name" value="Nucleotide cyclase"/>
    <property type="match status" value="1"/>
</dbReference>
<evidence type="ECO:0000259" key="3">
    <source>
        <dbReference type="PROSITE" id="PS50110"/>
    </source>
</evidence>
<dbReference type="InterPro" id="IPR050595">
    <property type="entry name" value="Bact_response_regulator"/>
</dbReference>
<dbReference type="InterPro" id="IPR029016">
    <property type="entry name" value="GAF-like_dom_sf"/>
</dbReference>
<dbReference type="InterPro" id="IPR029787">
    <property type="entry name" value="Nucleotide_cyclase"/>
</dbReference>
<dbReference type="CDD" id="cd00156">
    <property type="entry name" value="REC"/>
    <property type="match status" value="1"/>
</dbReference>
<protein>
    <submittedName>
        <fullName evidence="5">Response regulator</fullName>
    </submittedName>
</protein>
<proteinExistence type="predicted"/>
<dbReference type="EMBL" id="CP092109">
    <property type="protein sequence ID" value="UWZ78108.1"/>
    <property type="molecule type" value="Genomic_DNA"/>
</dbReference>
<dbReference type="NCBIfam" id="TIGR00254">
    <property type="entry name" value="GGDEF"/>
    <property type="match status" value="1"/>
</dbReference>
<dbReference type="PANTHER" id="PTHR44591">
    <property type="entry name" value="STRESS RESPONSE REGULATOR PROTEIN 1"/>
    <property type="match status" value="1"/>
</dbReference>
<dbReference type="SUPFAM" id="SSF55781">
    <property type="entry name" value="GAF domain-like"/>
    <property type="match status" value="1"/>
</dbReference>
<dbReference type="RefSeq" id="WP_260746457.1">
    <property type="nucleotide sequence ID" value="NZ_CP092109.1"/>
</dbReference>
<dbReference type="Proteomes" id="UP001060414">
    <property type="component" value="Chromosome"/>
</dbReference>